<feature type="compositionally biased region" description="Pro residues" evidence="1">
    <location>
        <begin position="92"/>
        <end position="101"/>
    </location>
</feature>
<proteinExistence type="predicted"/>
<feature type="region of interest" description="Disordered" evidence="1">
    <location>
        <begin position="89"/>
        <end position="133"/>
    </location>
</feature>
<evidence type="ECO:0000313" key="3">
    <source>
        <dbReference type="Proteomes" id="UP000593571"/>
    </source>
</evidence>
<gene>
    <name evidence="2" type="ORF">HJG63_012021</name>
</gene>
<feature type="compositionally biased region" description="Basic and acidic residues" evidence="1">
    <location>
        <begin position="1"/>
        <end position="11"/>
    </location>
</feature>
<protein>
    <submittedName>
        <fullName evidence="2">Uncharacterized protein</fullName>
    </submittedName>
</protein>
<evidence type="ECO:0000256" key="1">
    <source>
        <dbReference type="SAM" id="MobiDB-lite"/>
    </source>
</evidence>
<dbReference type="Proteomes" id="UP000593571">
    <property type="component" value="Unassembled WGS sequence"/>
</dbReference>
<name>A0A7J8FIQ8_ROUAE</name>
<organism evidence="2 3">
    <name type="scientific">Rousettus aegyptiacus</name>
    <name type="common">Egyptian fruit bat</name>
    <name type="synonym">Pteropus aegyptiacus</name>
    <dbReference type="NCBI Taxonomy" id="9407"/>
    <lineage>
        <taxon>Eukaryota</taxon>
        <taxon>Metazoa</taxon>
        <taxon>Chordata</taxon>
        <taxon>Craniata</taxon>
        <taxon>Vertebrata</taxon>
        <taxon>Euteleostomi</taxon>
        <taxon>Mammalia</taxon>
        <taxon>Eutheria</taxon>
        <taxon>Laurasiatheria</taxon>
        <taxon>Chiroptera</taxon>
        <taxon>Yinpterochiroptera</taxon>
        <taxon>Pteropodoidea</taxon>
        <taxon>Pteropodidae</taxon>
        <taxon>Rousettinae</taxon>
        <taxon>Rousettus</taxon>
    </lineage>
</organism>
<accession>A0A7J8FIQ8</accession>
<dbReference type="EMBL" id="JACASE010000007">
    <property type="protein sequence ID" value="KAF6447617.1"/>
    <property type="molecule type" value="Genomic_DNA"/>
</dbReference>
<reference evidence="2 3" key="1">
    <citation type="journal article" date="2020" name="Nature">
        <title>Six reference-quality genomes reveal evolution of bat adaptations.</title>
        <authorList>
            <person name="Jebb D."/>
            <person name="Huang Z."/>
            <person name="Pippel M."/>
            <person name="Hughes G.M."/>
            <person name="Lavrichenko K."/>
            <person name="Devanna P."/>
            <person name="Winkler S."/>
            <person name="Jermiin L.S."/>
            <person name="Skirmuntt E.C."/>
            <person name="Katzourakis A."/>
            <person name="Burkitt-Gray L."/>
            <person name="Ray D.A."/>
            <person name="Sullivan K.A.M."/>
            <person name="Roscito J.G."/>
            <person name="Kirilenko B.M."/>
            <person name="Davalos L.M."/>
            <person name="Corthals A.P."/>
            <person name="Power M.L."/>
            <person name="Jones G."/>
            <person name="Ransome R.D."/>
            <person name="Dechmann D.K.N."/>
            <person name="Locatelli A.G."/>
            <person name="Puechmaille S.J."/>
            <person name="Fedrigo O."/>
            <person name="Jarvis E.D."/>
            <person name="Hiller M."/>
            <person name="Vernes S.C."/>
            <person name="Myers E.W."/>
            <person name="Teeling E.C."/>
        </authorList>
    </citation>
    <scope>NUCLEOTIDE SEQUENCE [LARGE SCALE GENOMIC DNA]</scope>
    <source>
        <strain evidence="2">MRouAeg1</strain>
        <tissue evidence="2">Muscle</tissue>
    </source>
</reference>
<keyword evidence="3" id="KW-1185">Reference proteome</keyword>
<evidence type="ECO:0000313" key="2">
    <source>
        <dbReference type="EMBL" id="KAF6447617.1"/>
    </source>
</evidence>
<dbReference type="AlphaFoldDB" id="A0A7J8FIQ8"/>
<comment type="caution">
    <text evidence="2">The sequence shown here is derived from an EMBL/GenBank/DDBJ whole genome shotgun (WGS) entry which is preliminary data.</text>
</comment>
<feature type="region of interest" description="Disordered" evidence="1">
    <location>
        <begin position="1"/>
        <end position="33"/>
    </location>
</feature>
<sequence>MGRLRPEERRAVTGPAGGRVQADPQPCPTCRGRPRSRPGTLLCCWMPTVGRAELTGQTGAHLLPEPRKWPWSALRPSVLAGAYSWASASPFPGRPPLPRSPPWSRTARPRSPGSVSRNCTAHARRGREAPSTRRCSCRLARFGAQAASVRPRGRSWLGPP</sequence>